<feature type="compositionally biased region" description="Polar residues" evidence="6">
    <location>
        <begin position="544"/>
        <end position="560"/>
    </location>
</feature>
<feature type="compositionally biased region" description="Basic and acidic residues" evidence="6">
    <location>
        <begin position="573"/>
        <end position="630"/>
    </location>
</feature>
<feature type="region of interest" description="Disordered" evidence="6">
    <location>
        <begin position="772"/>
        <end position="847"/>
    </location>
</feature>
<dbReference type="Pfam" id="PF09331">
    <property type="entry name" value="DUF1985"/>
    <property type="match status" value="1"/>
</dbReference>
<feature type="domain" description="GRF-type" evidence="7">
    <location>
        <begin position="980"/>
        <end position="1020"/>
    </location>
</feature>
<evidence type="ECO:0000256" key="1">
    <source>
        <dbReference type="ARBA" id="ARBA00022723"/>
    </source>
</evidence>
<organism evidence="8 9">
    <name type="scientific">Brassica napus</name>
    <name type="common">Rape</name>
    <dbReference type="NCBI Taxonomy" id="3708"/>
    <lineage>
        <taxon>Eukaryota</taxon>
        <taxon>Viridiplantae</taxon>
        <taxon>Streptophyta</taxon>
        <taxon>Embryophyta</taxon>
        <taxon>Tracheophyta</taxon>
        <taxon>Spermatophyta</taxon>
        <taxon>Magnoliopsida</taxon>
        <taxon>eudicotyledons</taxon>
        <taxon>Gunneridae</taxon>
        <taxon>Pentapetalae</taxon>
        <taxon>rosids</taxon>
        <taxon>malvids</taxon>
        <taxon>Brassicales</taxon>
        <taxon>Brassicaceae</taxon>
        <taxon>Brassiceae</taxon>
        <taxon>Brassica</taxon>
    </lineage>
</organism>
<evidence type="ECO:0000256" key="4">
    <source>
        <dbReference type="PROSITE-ProRule" id="PRU01343"/>
    </source>
</evidence>
<protein>
    <recommendedName>
        <fullName evidence="7">GRF-type domain-containing protein</fullName>
    </recommendedName>
</protein>
<evidence type="ECO:0000256" key="2">
    <source>
        <dbReference type="ARBA" id="ARBA00022771"/>
    </source>
</evidence>
<feature type="region of interest" description="Disordered" evidence="6">
    <location>
        <begin position="450"/>
        <end position="489"/>
    </location>
</feature>
<keyword evidence="1" id="KW-0479">Metal-binding</keyword>
<feature type="region of interest" description="Disordered" evidence="6">
    <location>
        <begin position="502"/>
        <end position="739"/>
    </location>
</feature>
<reference evidence="8 9" key="1">
    <citation type="submission" date="2021-05" db="EMBL/GenBank/DDBJ databases">
        <title>Genome Assembly of Synthetic Allotetraploid Brassica napus Reveals Homoeologous Exchanges between Subgenomes.</title>
        <authorList>
            <person name="Davis J.T."/>
        </authorList>
    </citation>
    <scope>NUCLEOTIDE SEQUENCE [LARGE SCALE GENOMIC DNA]</scope>
    <source>
        <strain evidence="9">cv. Da-Ae</strain>
        <tissue evidence="8">Seedling</tissue>
    </source>
</reference>
<feature type="coiled-coil region" evidence="5">
    <location>
        <begin position="1025"/>
        <end position="1052"/>
    </location>
</feature>
<evidence type="ECO:0000256" key="5">
    <source>
        <dbReference type="SAM" id="Coils"/>
    </source>
</evidence>
<feature type="compositionally biased region" description="Low complexity" evidence="6">
    <location>
        <begin position="711"/>
        <end position="723"/>
    </location>
</feature>
<gene>
    <name evidence="8" type="ORF">HID58_059530</name>
</gene>
<feature type="compositionally biased region" description="Polar residues" evidence="6">
    <location>
        <begin position="819"/>
        <end position="831"/>
    </location>
</feature>
<feature type="compositionally biased region" description="Basic and acidic residues" evidence="6">
    <location>
        <begin position="672"/>
        <end position="681"/>
    </location>
</feature>
<evidence type="ECO:0000256" key="6">
    <source>
        <dbReference type="SAM" id="MobiDB-lite"/>
    </source>
</evidence>
<evidence type="ECO:0000259" key="7">
    <source>
        <dbReference type="PROSITE" id="PS51999"/>
    </source>
</evidence>
<evidence type="ECO:0000313" key="8">
    <source>
        <dbReference type="EMBL" id="KAH0883434.1"/>
    </source>
</evidence>
<feature type="compositionally biased region" description="Polar residues" evidence="6">
    <location>
        <begin position="786"/>
        <end position="795"/>
    </location>
</feature>
<dbReference type="InterPro" id="IPR015410">
    <property type="entry name" value="DUF1985"/>
</dbReference>
<keyword evidence="2 4" id="KW-0863">Zinc-finger</keyword>
<dbReference type="InterPro" id="IPR010666">
    <property type="entry name" value="Znf_GRF"/>
</dbReference>
<feature type="compositionally biased region" description="Polar residues" evidence="6">
    <location>
        <begin position="802"/>
        <end position="812"/>
    </location>
</feature>
<keyword evidence="3" id="KW-0862">Zinc</keyword>
<dbReference type="PANTHER" id="PTHR48449:SF1">
    <property type="entry name" value="DUF1985 DOMAIN-CONTAINING PROTEIN"/>
    <property type="match status" value="1"/>
</dbReference>
<feature type="compositionally biased region" description="Polar residues" evidence="6">
    <location>
        <begin position="657"/>
        <end position="671"/>
    </location>
</feature>
<feature type="region of interest" description="Disordered" evidence="6">
    <location>
        <begin position="387"/>
        <end position="414"/>
    </location>
</feature>
<name>A0ABQ7ZT84_BRANA</name>
<comment type="caution">
    <text evidence="8">The sequence shown here is derived from an EMBL/GenBank/DDBJ whole genome shotgun (WGS) entry which is preliminary data.</text>
</comment>
<feature type="compositionally biased region" description="Polar residues" evidence="6">
    <location>
        <begin position="631"/>
        <end position="648"/>
    </location>
</feature>
<sequence>MEGELRFVLCHRRRCFFIFHRQPLLKFFAFSDSAEDAVDHRLPVRLFATDRFPRRRLNVYSRPNILAFLRHVLRGSPVFTWIRESPFGKLFDIPARQCPVSCKLIHGLLSRQLLCNQEHTMWTVFGKDPLRFSLEEFGTITGLNCGAFPEAYEAPDHNQKGSNKQKGAHKDPMWKEIIGKYNNITIVDLEDELENDEEMDDERRFRLALIIIVDGVLIASQQIHRPTLRYVQMLGDVDAFLEFPWGRDSFLHTVRCMKPPKFEKGKLVEDRVGMLVQKLKQSSFCLTGFPLALQLLAFRAIPMLQSKIPAPPNELTIMELTEPNLPSHPSIELDSVLQVEVNPSLLVTPIIPTVRGPQPGWGVWPNVEADEKLLRHHNNLHTRSILFPGKEKSQNSNPGNALRKEHLPHPKGASPALLEDQVSSLEATVATLGATNERLKTCVNHLLNRKRKRSTTGVSLSQRLVKHRRKSTSQTPQNIQEKKTDDCLVGSQSPILSQYQLHQHEDSLRSPHHPSPTHQQTDHQSQDHQPPADHDTHNHKSLTCLASTTDDHQTPNTQTPPHCGLPHPSPNHHSSDHHSHDHRSPDHHSPNHHYSDHHSHDHRSPDHHSPDHRSPDQHSHDHQSPDDHSKIPTTLSSHQTPHQQSPLHPSSADHPNVNHQTAIPSESTLLSSDRHSTDHHSPAPQTPEHKTPHHITPNHQTLEHKSSDSNSPTHSPPIHVSTPSSPPTHKPPADAFNLIQGSPSQHYAQIAILPQFDATPLEKPTSLEVMSGSDPATISAPFKPAGTTTPNSTPTKPAVSPQAFSPHSSSPNAFAALKGSTNTFLSTPNHQTGKEVDKEDTDSGSPDTKVRKIVAEVNVQTAEKEVCELSDSSPAKKKRAHSLSAQEIALHKALNRPDFPHYLLITSPPVDLWNLFSKTLKAARNVFHVTPSKLDFNNYFLLQLATPQQWTNTLFHRIYAMDAYKTIVIPAYQSTTTGQCHCGSQTIVLTSRTQENPGRRFFRYGTTSGPGHLFKWVDEANSEELGLLADRQAMLEQDLAQLKQDVLDLKTDISEILDVLESIRSNA</sequence>
<proteinExistence type="predicted"/>
<dbReference type="EMBL" id="JAGKQM010000014">
    <property type="protein sequence ID" value="KAH0883434.1"/>
    <property type="molecule type" value="Genomic_DNA"/>
</dbReference>
<dbReference type="PANTHER" id="PTHR48449">
    <property type="entry name" value="DUF1985 DOMAIN-CONTAINING PROTEIN"/>
    <property type="match status" value="1"/>
</dbReference>
<accession>A0ABQ7ZT84</accession>
<keyword evidence="9" id="KW-1185">Reference proteome</keyword>
<keyword evidence="5" id="KW-0175">Coiled coil</keyword>
<evidence type="ECO:0000313" key="9">
    <source>
        <dbReference type="Proteomes" id="UP000824890"/>
    </source>
</evidence>
<evidence type="ECO:0000256" key="3">
    <source>
        <dbReference type="ARBA" id="ARBA00022833"/>
    </source>
</evidence>
<dbReference type="PROSITE" id="PS51999">
    <property type="entry name" value="ZF_GRF"/>
    <property type="match status" value="1"/>
</dbReference>
<dbReference type="Proteomes" id="UP000824890">
    <property type="component" value="Unassembled WGS sequence"/>
</dbReference>
<feature type="compositionally biased region" description="Basic and acidic residues" evidence="6">
    <location>
        <begin position="520"/>
        <end position="538"/>
    </location>
</feature>